<evidence type="ECO:0000313" key="1">
    <source>
        <dbReference type="EMBL" id="KAG8232023.1"/>
    </source>
</evidence>
<reference evidence="1" key="1">
    <citation type="submission" date="2013-04" db="EMBL/GenBank/DDBJ databases">
        <authorList>
            <person name="Qu J."/>
            <person name="Murali S.C."/>
            <person name="Bandaranaike D."/>
            <person name="Bellair M."/>
            <person name="Blankenburg K."/>
            <person name="Chao H."/>
            <person name="Dinh H."/>
            <person name="Doddapaneni H."/>
            <person name="Downs B."/>
            <person name="Dugan-Rocha S."/>
            <person name="Elkadiri S."/>
            <person name="Gnanaolivu R.D."/>
            <person name="Hernandez B."/>
            <person name="Javaid M."/>
            <person name="Jayaseelan J.C."/>
            <person name="Lee S."/>
            <person name="Li M."/>
            <person name="Ming W."/>
            <person name="Munidasa M."/>
            <person name="Muniz J."/>
            <person name="Nguyen L."/>
            <person name="Ongeri F."/>
            <person name="Osuji N."/>
            <person name="Pu L.-L."/>
            <person name="Puazo M."/>
            <person name="Qu C."/>
            <person name="Quiroz J."/>
            <person name="Raj R."/>
            <person name="Weissenberger G."/>
            <person name="Xin Y."/>
            <person name="Zou X."/>
            <person name="Han Y."/>
            <person name="Richards S."/>
            <person name="Worley K."/>
            <person name="Muzny D."/>
            <person name="Gibbs R."/>
        </authorList>
    </citation>
    <scope>NUCLEOTIDE SEQUENCE</scope>
    <source>
        <strain evidence="1">Sampled in the wild</strain>
    </source>
</reference>
<proteinExistence type="predicted"/>
<dbReference type="AlphaFoldDB" id="A0A8K0P4H8"/>
<sequence length="156" mass="17566">ALYFTPKSTNEVIRFINKLKTCISRGIDGVSNHVVKVIYTNVAPPFTIIVNLSIETGVFPEQLKTAVVIPVHKKRSYLSGITQIMKNYDSFSDNVQITGGVPKGTPQLLSLRTYIIFDYTSLCYTARSTDDLFQMMQTDIDRLYLSFSVNKMVLSP</sequence>
<name>A0A8K0P4H8_LADFU</name>
<evidence type="ECO:0000313" key="2">
    <source>
        <dbReference type="Proteomes" id="UP000792457"/>
    </source>
</evidence>
<protein>
    <submittedName>
        <fullName evidence="1">Uncharacterized protein</fullName>
    </submittedName>
</protein>
<dbReference type="EMBL" id="KZ308588">
    <property type="protein sequence ID" value="KAG8232023.1"/>
    <property type="molecule type" value="Genomic_DNA"/>
</dbReference>
<dbReference type="Proteomes" id="UP000792457">
    <property type="component" value="Unassembled WGS sequence"/>
</dbReference>
<organism evidence="1 2">
    <name type="scientific">Ladona fulva</name>
    <name type="common">Scarce chaser dragonfly</name>
    <name type="synonym">Libellula fulva</name>
    <dbReference type="NCBI Taxonomy" id="123851"/>
    <lineage>
        <taxon>Eukaryota</taxon>
        <taxon>Metazoa</taxon>
        <taxon>Ecdysozoa</taxon>
        <taxon>Arthropoda</taxon>
        <taxon>Hexapoda</taxon>
        <taxon>Insecta</taxon>
        <taxon>Pterygota</taxon>
        <taxon>Palaeoptera</taxon>
        <taxon>Odonata</taxon>
        <taxon>Epiprocta</taxon>
        <taxon>Anisoptera</taxon>
        <taxon>Libelluloidea</taxon>
        <taxon>Libellulidae</taxon>
        <taxon>Ladona</taxon>
    </lineage>
</organism>
<comment type="caution">
    <text evidence="1">The sequence shown here is derived from an EMBL/GenBank/DDBJ whole genome shotgun (WGS) entry which is preliminary data.</text>
</comment>
<keyword evidence="2" id="KW-1185">Reference proteome</keyword>
<feature type="non-terminal residue" evidence="1">
    <location>
        <position position="1"/>
    </location>
</feature>
<gene>
    <name evidence="1" type="ORF">J437_LFUL012047</name>
</gene>
<accession>A0A8K0P4H8</accession>
<dbReference type="OrthoDB" id="445826at2759"/>
<reference evidence="1" key="2">
    <citation type="submission" date="2017-10" db="EMBL/GenBank/DDBJ databases">
        <title>Ladona fulva Genome sequencing and assembly.</title>
        <authorList>
            <person name="Murali S."/>
            <person name="Richards S."/>
            <person name="Bandaranaike D."/>
            <person name="Bellair M."/>
            <person name="Blankenburg K."/>
            <person name="Chao H."/>
            <person name="Dinh H."/>
            <person name="Doddapaneni H."/>
            <person name="Dugan-Rocha S."/>
            <person name="Elkadiri S."/>
            <person name="Gnanaolivu R."/>
            <person name="Hernandez B."/>
            <person name="Skinner E."/>
            <person name="Javaid M."/>
            <person name="Lee S."/>
            <person name="Li M."/>
            <person name="Ming W."/>
            <person name="Munidasa M."/>
            <person name="Muniz J."/>
            <person name="Nguyen L."/>
            <person name="Hughes D."/>
            <person name="Osuji N."/>
            <person name="Pu L.-L."/>
            <person name="Puazo M."/>
            <person name="Qu C."/>
            <person name="Quiroz J."/>
            <person name="Raj R."/>
            <person name="Weissenberger G."/>
            <person name="Xin Y."/>
            <person name="Zou X."/>
            <person name="Han Y."/>
            <person name="Worley K."/>
            <person name="Muzny D."/>
            <person name="Gibbs R."/>
        </authorList>
    </citation>
    <scope>NUCLEOTIDE SEQUENCE</scope>
    <source>
        <strain evidence="1">Sampled in the wild</strain>
    </source>
</reference>